<name>A0A4Y2KRM9_ARAVE</name>
<proteinExistence type="predicted"/>
<evidence type="ECO:0000313" key="2">
    <source>
        <dbReference type="EMBL" id="GBN04326.1"/>
    </source>
</evidence>
<organism evidence="1 3">
    <name type="scientific">Araneus ventricosus</name>
    <name type="common">Orbweaver spider</name>
    <name type="synonym">Epeira ventricosa</name>
    <dbReference type="NCBI Taxonomy" id="182803"/>
    <lineage>
        <taxon>Eukaryota</taxon>
        <taxon>Metazoa</taxon>
        <taxon>Ecdysozoa</taxon>
        <taxon>Arthropoda</taxon>
        <taxon>Chelicerata</taxon>
        <taxon>Arachnida</taxon>
        <taxon>Araneae</taxon>
        <taxon>Araneomorphae</taxon>
        <taxon>Entelegynae</taxon>
        <taxon>Araneoidea</taxon>
        <taxon>Araneidae</taxon>
        <taxon>Araneus</taxon>
    </lineage>
</organism>
<evidence type="ECO:0000313" key="1">
    <source>
        <dbReference type="EMBL" id="GBN04317.1"/>
    </source>
</evidence>
<dbReference type="Proteomes" id="UP000499080">
    <property type="component" value="Unassembled WGS sequence"/>
</dbReference>
<gene>
    <name evidence="2" type="ORF">AVEN_253582_1</name>
    <name evidence="1" type="ORF">AVEN_99306_1</name>
</gene>
<keyword evidence="3" id="KW-1185">Reference proteome</keyword>
<dbReference type="EMBL" id="BGPR01115546">
    <property type="protein sequence ID" value="GBN04326.1"/>
    <property type="molecule type" value="Genomic_DNA"/>
</dbReference>
<dbReference type="AlphaFoldDB" id="A0A4Y2KRM9"/>
<dbReference type="EMBL" id="BGPR01115543">
    <property type="protein sequence ID" value="GBN04317.1"/>
    <property type="molecule type" value="Genomic_DNA"/>
</dbReference>
<accession>A0A4Y2KRM9</accession>
<protein>
    <submittedName>
        <fullName evidence="1">Uncharacterized protein</fullName>
    </submittedName>
</protein>
<reference evidence="1 3" key="1">
    <citation type="journal article" date="2019" name="Sci. Rep.">
        <title>Orb-weaving spider Araneus ventricosus genome elucidates the spidroin gene catalogue.</title>
        <authorList>
            <person name="Kono N."/>
            <person name="Nakamura H."/>
            <person name="Ohtoshi R."/>
            <person name="Moran D.A.P."/>
            <person name="Shinohara A."/>
            <person name="Yoshida Y."/>
            <person name="Fujiwara M."/>
            <person name="Mori M."/>
            <person name="Tomita M."/>
            <person name="Arakawa K."/>
        </authorList>
    </citation>
    <scope>NUCLEOTIDE SEQUENCE [LARGE SCALE GENOMIC DNA]</scope>
</reference>
<sequence length="89" mass="9595">MGALAQRRVLFAIPLQAHQTGKITLEVTGIRGMGGVNATPAKSLRFILHPFSFAATAPTDDMIPPHIPRAYYLNAYLTSWMDGGVSSPL</sequence>
<comment type="caution">
    <text evidence="1">The sequence shown here is derived from an EMBL/GenBank/DDBJ whole genome shotgun (WGS) entry which is preliminary data.</text>
</comment>
<evidence type="ECO:0000313" key="3">
    <source>
        <dbReference type="Proteomes" id="UP000499080"/>
    </source>
</evidence>